<dbReference type="InterPro" id="IPR043129">
    <property type="entry name" value="ATPase_NBD"/>
</dbReference>
<dbReference type="InterPro" id="IPR022450">
    <property type="entry name" value="TsaD"/>
</dbReference>
<dbReference type="PROSITE" id="PS01016">
    <property type="entry name" value="GLYCOPROTEASE"/>
    <property type="match status" value="1"/>
</dbReference>
<evidence type="ECO:0000256" key="1">
    <source>
        <dbReference type="HAMAP-Rule" id="MF_03179"/>
    </source>
</evidence>
<dbReference type="InterPro" id="IPR000905">
    <property type="entry name" value="Gcp-like_dom"/>
</dbReference>
<dbReference type="GO" id="GO:0072670">
    <property type="term" value="P:mitochondrial tRNA threonylcarbamoyladenosine modification"/>
    <property type="evidence" value="ECO:0007669"/>
    <property type="project" value="TreeGrafter"/>
</dbReference>
<evidence type="ECO:0000313" key="4">
    <source>
        <dbReference type="Proteomes" id="UP000799750"/>
    </source>
</evidence>
<comment type="subcellular location">
    <subcellularLocation>
        <location evidence="1">Mitochondrion</location>
    </subcellularLocation>
</comment>
<comment type="catalytic activity">
    <reaction evidence="1">
        <text>L-threonylcarbamoyladenylate + adenosine(37) in tRNA = N(6)-L-threonylcarbamoyladenosine(37) in tRNA + AMP + H(+)</text>
        <dbReference type="Rhea" id="RHEA:37059"/>
        <dbReference type="Rhea" id="RHEA-COMP:10162"/>
        <dbReference type="Rhea" id="RHEA-COMP:10163"/>
        <dbReference type="ChEBI" id="CHEBI:15378"/>
        <dbReference type="ChEBI" id="CHEBI:73682"/>
        <dbReference type="ChEBI" id="CHEBI:74411"/>
        <dbReference type="ChEBI" id="CHEBI:74418"/>
        <dbReference type="ChEBI" id="CHEBI:456215"/>
        <dbReference type="EC" id="2.3.1.234"/>
    </reaction>
</comment>
<dbReference type="OrthoDB" id="10259622at2759"/>
<keyword evidence="1" id="KW-0012">Acyltransferase</keyword>
<proteinExistence type="inferred from homology"/>
<gene>
    <name evidence="3" type="ORF">BU16DRAFT_450502</name>
</gene>
<accession>A0A6A6RAY9</accession>
<sequence>MHPVSRFLAFPPSIRQTLFKTASKSLLIHNHRTLITLAIETSCDDTAVAVLETRTSSSRDGGPRVVLHFHKKVTSNSSAFKGVHPLVALESHQESLADLVNEAIQELPIKGPSNANGTTINYDFGSEGGLEALQDEMEQSDIKHLPSVEHKRCPDFIAVTRGPGMRSNLFTGIDTAKGLAVAWQIPLVGVHHMQAHALTPRLVAALQPVESRRSWQNRETYPKTPEFPFLSVLVSGGHTLLVLSETLTEHRVLATTADIAIGQFLDKVARVILPKEYLGRAEGTMYGALLEEFAFPSISADAIPEQKTKMVPSANVSPYKMQHTTAGGYLLRKSPDHHAQEYHYNASSDQKKGDFKPMTEWGWGFSPPLSNSAGGAKHKSLEFSFSGLTTAVQRAMKFSFESGRLTDVERDADSISITERRTMAREAMRAAFEHLASRIVLGLQHIKLTDPKLASQLTSCVISGGVASNGYLRHILASNLATHRYQNMSLYFPPPSLCTDNAAMIAWAGMEMFEAGFQDDYSIRAIRKWPLENLVNERPIGN</sequence>
<evidence type="ECO:0000313" key="3">
    <source>
        <dbReference type="EMBL" id="KAF2501721.1"/>
    </source>
</evidence>
<dbReference type="HAMAP" id="MF_01445">
    <property type="entry name" value="TsaD"/>
    <property type="match status" value="1"/>
</dbReference>
<dbReference type="PANTHER" id="PTHR11735">
    <property type="entry name" value="TRNA N6-ADENOSINE THREONYLCARBAMOYLTRANSFERASE"/>
    <property type="match status" value="1"/>
</dbReference>
<dbReference type="InterPro" id="IPR017860">
    <property type="entry name" value="Peptidase_M22_CS"/>
</dbReference>
<comment type="similarity">
    <text evidence="1">Belongs to the KAE1 / TsaD family.</text>
</comment>
<dbReference type="GO" id="GO:0005739">
    <property type="term" value="C:mitochondrion"/>
    <property type="evidence" value="ECO:0007669"/>
    <property type="project" value="UniProtKB-SubCell"/>
</dbReference>
<dbReference type="EMBL" id="MU004182">
    <property type="protein sequence ID" value="KAF2501721.1"/>
    <property type="molecule type" value="Genomic_DNA"/>
</dbReference>
<comment type="cofactor">
    <cofactor evidence="1">
        <name>a divalent metal cation</name>
        <dbReference type="ChEBI" id="CHEBI:60240"/>
    </cofactor>
    <text evidence="1">Binds 1 divalent metal cation per subunit.</text>
</comment>
<comment type="subunit">
    <text evidence="1">Homodimer.</text>
</comment>
<keyword evidence="1" id="KW-0808">Transferase</keyword>
<keyword evidence="1" id="KW-0819">tRNA processing</keyword>
<keyword evidence="4" id="KW-1185">Reference proteome</keyword>
<organism evidence="3 4">
    <name type="scientific">Lophium mytilinum</name>
    <dbReference type="NCBI Taxonomy" id="390894"/>
    <lineage>
        <taxon>Eukaryota</taxon>
        <taxon>Fungi</taxon>
        <taxon>Dikarya</taxon>
        <taxon>Ascomycota</taxon>
        <taxon>Pezizomycotina</taxon>
        <taxon>Dothideomycetes</taxon>
        <taxon>Pleosporomycetidae</taxon>
        <taxon>Mytilinidiales</taxon>
        <taxon>Mytilinidiaceae</taxon>
        <taxon>Lophium</taxon>
    </lineage>
</organism>
<comment type="function">
    <text evidence="1">Required for the formation of a threonylcarbamoyl group on adenosine at position 37 (t(6)A37) in mitochondrial tRNAs that read codons beginning with adenine. Probably involved in the transfer of the threonylcarbamoyl moiety of threonylcarbamoyl-AMP (TC-AMP) to the N6 group of A37. Involved in mitochondrial genome maintenance.</text>
</comment>
<feature type="domain" description="Gcp-like" evidence="2">
    <location>
        <begin position="222"/>
        <end position="274"/>
    </location>
</feature>
<evidence type="ECO:0000259" key="2">
    <source>
        <dbReference type="Pfam" id="PF00814"/>
    </source>
</evidence>
<dbReference type="Pfam" id="PF00814">
    <property type="entry name" value="TsaD"/>
    <property type="match status" value="3"/>
</dbReference>
<dbReference type="AlphaFoldDB" id="A0A6A6RAY9"/>
<dbReference type="GO" id="GO:0046872">
    <property type="term" value="F:metal ion binding"/>
    <property type="evidence" value="ECO:0007669"/>
    <property type="project" value="UniProtKB-KW"/>
</dbReference>
<dbReference type="SUPFAM" id="SSF53067">
    <property type="entry name" value="Actin-like ATPase domain"/>
    <property type="match status" value="2"/>
</dbReference>
<feature type="domain" description="Gcp-like" evidence="2">
    <location>
        <begin position="155"/>
        <end position="205"/>
    </location>
</feature>
<keyword evidence="1" id="KW-0496">Mitochondrion</keyword>
<reference evidence="3" key="1">
    <citation type="journal article" date="2020" name="Stud. Mycol.">
        <title>101 Dothideomycetes genomes: a test case for predicting lifestyles and emergence of pathogens.</title>
        <authorList>
            <person name="Haridas S."/>
            <person name="Albert R."/>
            <person name="Binder M."/>
            <person name="Bloem J."/>
            <person name="Labutti K."/>
            <person name="Salamov A."/>
            <person name="Andreopoulos B."/>
            <person name="Baker S."/>
            <person name="Barry K."/>
            <person name="Bills G."/>
            <person name="Bluhm B."/>
            <person name="Cannon C."/>
            <person name="Castanera R."/>
            <person name="Culley D."/>
            <person name="Daum C."/>
            <person name="Ezra D."/>
            <person name="Gonzalez J."/>
            <person name="Henrissat B."/>
            <person name="Kuo A."/>
            <person name="Liang C."/>
            <person name="Lipzen A."/>
            <person name="Lutzoni F."/>
            <person name="Magnuson J."/>
            <person name="Mondo S."/>
            <person name="Nolan M."/>
            <person name="Ohm R."/>
            <person name="Pangilinan J."/>
            <person name="Park H.-J."/>
            <person name="Ramirez L."/>
            <person name="Alfaro M."/>
            <person name="Sun H."/>
            <person name="Tritt A."/>
            <person name="Yoshinaga Y."/>
            <person name="Zwiers L.-H."/>
            <person name="Turgeon B."/>
            <person name="Goodwin S."/>
            <person name="Spatafora J."/>
            <person name="Crous P."/>
            <person name="Grigoriev I."/>
        </authorList>
    </citation>
    <scope>NUCLEOTIDE SEQUENCE</scope>
    <source>
        <strain evidence="3">CBS 269.34</strain>
    </source>
</reference>
<keyword evidence="1" id="KW-0479">Metal-binding</keyword>
<dbReference type="PANTHER" id="PTHR11735:SF6">
    <property type="entry name" value="TRNA N6-ADENOSINE THREONYLCARBAMOYLTRANSFERASE, MITOCHONDRIAL"/>
    <property type="match status" value="1"/>
</dbReference>
<protein>
    <recommendedName>
        <fullName evidence="2">Gcp-like domain-containing protein</fullName>
    </recommendedName>
</protein>
<dbReference type="GO" id="GO:0061711">
    <property type="term" value="F:tRNA N(6)-L-threonylcarbamoyladenine synthase activity"/>
    <property type="evidence" value="ECO:0007669"/>
    <property type="project" value="UniProtKB-EC"/>
</dbReference>
<dbReference type="Gene3D" id="3.30.420.40">
    <property type="match status" value="2"/>
</dbReference>
<name>A0A6A6RAY9_9PEZI</name>
<dbReference type="Proteomes" id="UP000799750">
    <property type="component" value="Unassembled WGS sequence"/>
</dbReference>
<feature type="domain" description="Gcp-like" evidence="2">
    <location>
        <begin position="378"/>
        <end position="507"/>
    </location>
</feature>